<comment type="similarity">
    <text evidence="2">Belongs to the oxidase-dependent Fe transporter (OFeT) (TC 9.A.10.1) family.</text>
</comment>
<keyword evidence="3" id="KW-0406">Ion transport</keyword>
<dbReference type="InterPro" id="IPR004923">
    <property type="entry name" value="FTR1/Fip1/EfeU"/>
</dbReference>
<dbReference type="KEGG" id="more:E1B28_004959"/>
<keyword evidence="3" id="KW-0813">Transport</keyword>
<evidence type="ECO:0000256" key="4">
    <source>
        <dbReference type="ARBA" id="ARBA00022692"/>
    </source>
</evidence>
<reference evidence="9" key="1">
    <citation type="journal article" date="2021" name="Genome Biol. Evol.">
        <title>The assembled and annotated genome of the fairy-ring fungus Marasmius oreades.</title>
        <authorList>
            <person name="Hiltunen M."/>
            <person name="Ament-Velasquez S.L."/>
            <person name="Johannesson H."/>
        </authorList>
    </citation>
    <scope>NUCLEOTIDE SEQUENCE</scope>
    <source>
        <strain evidence="9">03SP1</strain>
    </source>
</reference>
<keyword evidence="6 8" id="KW-0472">Membrane</keyword>
<feature type="transmembrane region" description="Helical" evidence="8">
    <location>
        <begin position="172"/>
        <end position="198"/>
    </location>
</feature>
<feature type="transmembrane region" description="Helical" evidence="8">
    <location>
        <begin position="81"/>
        <end position="107"/>
    </location>
</feature>
<evidence type="ECO:0000256" key="6">
    <source>
        <dbReference type="ARBA" id="ARBA00023136"/>
    </source>
</evidence>
<evidence type="ECO:0000256" key="7">
    <source>
        <dbReference type="SAM" id="MobiDB-lite"/>
    </source>
</evidence>
<feature type="transmembrane region" description="Helical" evidence="8">
    <location>
        <begin position="119"/>
        <end position="140"/>
    </location>
</feature>
<organism evidence="9 10">
    <name type="scientific">Marasmius oreades</name>
    <name type="common">fairy-ring Marasmius</name>
    <dbReference type="NCBI Taxonomy" id="181124"/>
    <lineage>
        <taxon>Eukaryota</taxon>
        <taxon>Fungi</taxon>
        <taxon>Dikarya</taxon>
        <taxon>Basidiomycota</taxon>
        <taxon>Agaricomycotina</taxon>
        <taxon>Agaricomycetes</taxon>
        <taxon>Agaricomycetidae</taxon>
        <taxon>Agaricales</taxon>
        <taxon>Marasmiineae</taxon>
        <taxon>Marasmiaceae</taxon>
        <taxon>Marasmius</taxon>
    </lineage>
</organism>
<dbReference type="GO" id="GO:0015093">
    <property type="term" value="F:ferrous iron transmembrane transporter activity"/>
    <property type="evidence" value="ECO:0007669"/>
    <property type="project" value="TreeGrafter"/>
</dbReference>
<feature type="transmembrane region" description="Helical" evidence="8">
    <location>
        <begin position="318"/>
        <end position="336"/>
    </location>
</feature>
<evidence type="ECO:0000256" key="3">
    <source>
        <dbReference type="ARBA" id="ARBA00022496"/>
    </source>
</evidence>
<keyword evidence="3" id="KW-0408">Iron</keyword>
<gene>
    <name evidence="9" type="ORF">E1B28_004959</name>
</gene>
<evidence type="ECO:0000313" key="10">
    <source>
        <dbReference type="Proteomes" id="UP001049176"/>
    </source>
</evidence>
<dbReference type="Proteomes" id="UP001049176">
    <property type="component" value="Chromosome 2"/>
</dbReference>
<sequence>MAKALFSVPIFFIVFRETLEAAIIVSVLLGLAEQLVHDDPGRISGGTPTVSRSQSSQTEDDPATVEDGQMQRRRLIRKLRWNIFGGALIGFFVALAIGAAFIAVWFTQASNLWAKSEELWEGIFELIASIMIFGMGLTMLKMDRAKAKWRIKLHKAFNNRVNADREGKTGRWVLFILPLITVLREGIEAIIFVGGVSLGEPATAIPIATIVGLICGCVCGFLIYQFASRTTLTIFLIVMTNFLLLIGAGLFARSIASFEKNAFNNLLGPHISDLTGDGPGTFQVQGNVWHIRCCDDQGWSVFSAIFGWTSNATIGRTLAYPIYWLCVVIALILMKYTEGRTKLFGHESATGYRRKMRRQEKAAAVATVEHDDKEGSFEGALEASKESSSIRKGGTARLA</sequence>
<dbReference type="EMBL" id="CM032182">
    <property type="protein sequence ID" value="KAG7097626.1"/>
    <property type="molecule type" value="Genomic_DNA"/>
</dbReference>
<dbReference type="PANTHER" id="PTHR31632:SF2">
    <property type="entry name" value="PLASMA MEMBRANE IRON PERMEASE"/>
    <property type="match status" value="1"/>
</dbReference>
<keyword evidence="4 8" id="KW-0812">Transmembrane</keyword>
<dbReference type="GeneID" id="66074035"/>
<accession>A0A9P7UZM2</accession>
<comment type="subcellular location">
    <subcellularLocation>
        <location evidence="1">Membrane</location>
        <topology evidence="1">Multi-pass membrane protein</topology>
    </subcellularLocation>
</comment>
<keyword evidence="10" id="KW-1185">Reference proteome</keyword>
<dbReference type="RefSeq" id="XP_043014096.1">
    <property type="nucleotide sequence ID" value="XM_043149490.1"/>
</dbReference>
<dbReference type="Pfam" id="PF03239">
    <property type="entry name" value="FTR1"/>
    <property type="match status" value="1"/>
</dbReference>
<proteinExistence type="inferred from homology"/>
<protein>
    <recommendedName>
        <fullName evidence="11">Iron permease FTR1</fullName>
    </recommendedName>
</protein>
<feature type="region of interest" description="Disordered" evidence="7">
    <location>
        <begin position="367"/>
        <end position="399"/>
    </location>
</feature>
<evidence type="ECO:0000256" key="5">
    <source>
        <dbReference type="ARBA" id="ARBA00022989"/>
    </source>
</evidence>
<feature type="transmembrane region" description="Helical" evidence="8">
    <location>
        <begin position="204"/>
        <end position="224"/>
    </location>
</feature>
<dbReference type="OrthoDB" id="4364at2759"/>
<dbReference type="PANTHER" id="PTHR31632">
    <property type="entry name" value="IRON TRANSPORTER FTH1"/>
    <property type="match status" value="1"/>
</dbReference>
<evidence type="ECO:0008006" key="11">
    <source>
        <dbReference type="Google" id="ProtNLM"/>
    </source>
</evidence>
<evidence type="ECO:0000256" key="2">
    <source>
        <dbReference type="ARBA" id="ARBA00008333"/>
    </source>
</evidence>
<dbReference type="GO" id="GO:0033573">
    <property type="term" value="C:high-affinity iron permease complex"/>
    <property type="evidence" value="ECO:0007669"/>
    <property type="project" value="InterPro"/>
</dbReference>
<feature type="region of interest" description="Disordered" evidence="7">
    <location>
        <begin position="40"/>
        <end position="68"/>
    </location>
</feature>
<keyword evidence="5 8" id="KW-1133">Transmembrane helix</keyword>
<name>A0A9P7UZM2_9AGAR</name>
<dbReference type="AlphaFoldDB" id="A0A9P7UZM2"/>
<feature type="transmembrane region" description="Helical" evidence="8">
    <location>
        <begin position="6"/>
        <end position="32"/>
    </location>
</feature>
<evidence type="ECO:0000256" key="1">
    <source>
        <dbReference type="ARBA" id="ARBA00004141"/>
    </source>
</evidence>
<evidence type="ECO:0000313" key="9">
    <source>
        <dbReference type="EMBL" id="KAG7097626.1"/>
    </source>
</evidence>
<feature type="transmembrane region" description="Helical" evidence="8">
    <location>
        <begin position="231"/>
        <end position="252"/>
    </location>
</feature>
<feature type="compositionally biased region" description="Polar residues" evidence="7">
    <location>
        <begin position="46"/>
        <end position="57"/>
    </location>
</feature>
<keyword evidence="3" id="KW-0410">Iron transport</keyword>
<comment type="caution">
    <text evidence="9">The sequence shown here is derived from an EMBL/GenBank/DDBJ whole genome shotgun (WGS) entry which is preliminary data.</text>
</comment>
<evidence type="ECO:0000256" key="8">
    <source>
        <dbReference type="SAM" id="Phobius"/>
    </source>
</evidence>